<dbReference type="Proteomes" id="UP000076623">
    <property type="component" value="Chromosome"/>
</dbReference>
<dbReference type="EMBL" id="CP015378">
    <property type="protein sequence ID" value="ANC76306.1"/>
    <property type="molecule type" value="Genomic_DNA"/>
</dbReference>
<dbReference type="InterPro" id="IPR003439">
    <property type="entry name" value="ABC_transporter-like_ATP-bd"/>
</dbReference>
<sequence>MESHFIELSDIRKVYKDKEVLNLNQLSVRKGEIISVVGPSGTGKSTLLRLIAGLEKTDSGEIVIDGEHLTNVPPQQRPVVYMFQESLLFPHMNVLENVAFGLKMAKVSKNKRYDKSKEMMKRVGLEGLESHFPHEISGGQKQRAALARSLIVHPKVLLLDEPFSSLDTELRKETRRWIKHLLKSENITVLFVTHDLEEAMALGDRVAVLNEGKLQQLDSPHVLYESPVNSFVASFLQGGIWTEERFIPVSRLKMGRNEDQSGRKAEVIETYYQDGKFHSVLSIEHSEAVITLTSPEKVNIGEQVKVYEG</sequence>
<accession>A0A160IKF9</accession>
<protein>
    <recommendedName>
        <fullName evidence="7">Carnitine transport ATP-binding protein OpuCA</fullName>
        <ecNumber evidence="6">7.6.2.9</ecNumber>
    </recommendedName>
</protein>
<organism evidence="9 10">
    <name type="scientific">Fictibacillus phosphorivorans</name>
    <dbReference type="NCBI Taxonomy" id="1221500"/>
    <lineage>
        <taxon>Bacteria</taxon>
        <taxon>Bacillati</taxon>
        <taxon>Bacillota</taxon>
        <taxon>Bacilli</taxon>
        <taxon>Bacillales</taxon>
        <taxon>Fictibacillaceae</taxon>
        <taxon>Fictibacillus</taxon>
    </lineage>
</organism>
<dbReference type="InterPro" id="IPR003593">
    <property type="entry name" value="AAA+_ATPase"/>
</dbReference>
<dbReference type="PANTHER" id="PTHR42781:SF4">
    <property type="entry name" value="SPERMIDINE_PUTRESCINE IMPORT ATP-BINDING PROTEIN POTA"/>
    <property type="match status" value="1"/>
</dbReference>
<comment type="subunit">
    <text evidence="5">The complex is composed of two ATP-binding proteins (OpuCA), two transmembrane proteins (OpuCB and OpuCD) and a solute-binding protein (OpuCC).</text>
</comment>
<dbReference type="PANTHER" id="PTHR42781">
    <property type="entry name" value="SPERMIDINE/PUTRESCINE IMPORT ATP-BINDING PROTEIN POTA"/>
    <property type="match status" value="1"/>
</dbReference>
<evidence type="ECO:0000256" key="1">
    <source>
        <dbReference type="ARBA" id="ARBA00022448"/>
    </source>
</evidence>
<gene>
    <name evidence="9" type="ORF">ABE65_005590</name>
</gene>
<name>A0A160IKF9_9BACL</name>
<dbReference type="PROSITE" id="PS00211">
    <property type="entry name" value="ABC_TRANSPORTER_1"/>
    <property type="match status" value="1"/>
</dbReference>
<comment type="catalytic activity">
    <reaction evidence="4">
        <text>a quaternary ammonium(out) + ATP + H2O = a quaternary ammonium(in) + ADP + phosphate + H(+)</text>
        <dbReference type="Rhea" id="RHEA:11036"/>
        <dbReference type="ChEBI" id="CHEBI:15377"/>
        <dbReference type="ChEBI" id="CHEBI:15378"/>
        <dbReference type="ChEBI" id="CHEBI:30616"/>
        <dbReference type="ChEBI" id="CHEBI:35267"/>
        <dbReference type="ChEBI" id="CHEBI:43474"/>
        <dbReference type="ChEBI" id="CHEBI:456216"/>
        <dbReference type="EC" id="7.6.2.9"/>
    </reaction>
</comment>
<proteinExistence type="predicted"/>
<feature type="domain" description="ABC transporter" evidence="8">
    <location>
        <begin position="6"/>
        <end position="236"/>
    </location>
</feature>
<evidence type="ECO:0000256" key="3">
    <source>
        <dbReference type="ARBA" id="ARBA00022840"/>
    </source>
</evidence>
<dbReference type="GO" id="GO:0005524">
    <property type="term" value="F:ATP binding"/>
    <property type="evidence" value="ECO:0007669"/>
    <property type="project" value="UniProtKB-KW"/>
</dbReference>
<evidence type="ECO:0000259" key="8">
    <source>
        <dbReference type="PROSITE" id="PS50893"/>
    </source>
</evidence>
<dbReference type="AlphaFoldDB" id="A0A160IKF9"/>
<evidence type="ECO:0000313" key="9">
    <source>
        <dbReference type="EMBL" id="ANC76306.1"/>
    </source>
</evidence>
<dbReference type="SMART" id="SM00382">
    <property type="entry name" value="AAA"/>
    <property type="match status" value="1"/>
</dbReference>
<dbReference type="EC" id="7.6.2.9" evidence="6"/>
<dbReference type="FunFam" id="3.40.50.300:FF:000425">
    <property type="entry name" value="Probable ABC transporter, ATP-binding subunit"/>
    <property type="match status" value="1"/>
</dbReference>
<reference evidence="9 10" key="1">
    <citation type="submission" date="2016-04" db="EMBL/GenBank/DDBJ databases">
        <title>Complete genome sequence of Fictibacillus phosphorivorans G25-29, a strain toxic to nematodes.</title>
        <authorList>
            <person name="Zheng Z."/>
        </authorList>
    </citation>
    <scope>NUCLEOTIDE SEQUENCE [LARGE SCALE GENOMIC DNA]</scope>
    <source>
        <strain evidence="9 10">G25-29</strain>
    </source>
</reference>
<keyword evidence="3" id="KW-0067">ATP-binding</keyword>
<evidence type="ECO:0000256" key="6">
    <source>
        <dbReference type="ARBA" id="ARBA00066388"/>
    </source>
</evidence>
<dbReference type="GO" id="GO:0016887">
    <property type="term" value="F:ATP hydrolysis activity"/>
    <property type="evidence" value="ECO:0007669"/>
    <property type="project" value="InterPro"/>
</dbReference>
<evidence type="ECO:0000256" key="2">
    <source>
        <dbReference type="ARBA" id="ARBA00022741"/>
    </source>
</evidence>
<dbReference type="Gene3D" id="3.40.50.300">
    <property type="entry name" value="P-loop containing nucleotide triphosphate hydrolases"/>
    <property type="match status" value="1"/>
</dbReference>
<evidence type="ECO:0000256" key="4">
    <source>
        <dbReference type="ARBA" id="ARBA00052482"/>
    </source>
</evidence>
<dbReference type="Pfam" id="PF00005">
    <property type="entry name" value="ABC_tran"/>
    <property type="match status" value="1"/>
</dbReference>
<dbReference type="InterPro" id="IPR050093">
    <property type="entry name" value="ABC_SmlMolc_Importer"/>
</dbReference>
<evidence type="ECO:0000313" key="10">
    <source>
        <dbReference type="Proteomes" id="UP000076623"/>
    </source>
</evidence>
<dbReference type="STRING" id="1221500.ABE65_005590"/>
<dbReference type="KEGG" id="fpn:ABE65_005590"/>
<dbReference type="GO" id="GO:0015418">
    <property type="term" value="F:ABC-type quaternary ammonium compound transporting activity"/>
    <property type="evidence" value="ECO:0007669"/>
    <property type="project" value="UniProtKB-EC"/>
</dbReference>
<dbReference type="InterPro" id="IPR027417">
    <property type="entry name" value="P-loop_NTPase"/>
</dbReference>
<dbReference type="PROSITE" id="PS50893">
    <property type="entry name" value="ABC_TRANSPORTER_2"/>
    <property type="match status" value="1"/>
</dbReference>
<dbReference type="RefSeq" id="WP_066392230.1">
    <property type="nucleotide sequence ID" value="NZ_CP015378.1"/>
</dbReference>
<evidence type="ECO:0000256" key="7">
    <source>
        <dbReference type="ARBA" id="ARBA00070305"/>
    </source>
</evidence>
<dbReference type="SUPFAM" id="SSF52540">
    <property type="entry name" value="P-loop containing nucleoside triphosphate hydrolases"/>
    <property type="match status" value="1"/>
</dbReference>
<keyword evidence="1" id="KW-0813">Transport</keyword>
<keyword evidence="10" id="KW-1185">Reference proteome</keyword>
<keyword evidence="2" id="KW-0547">Nucleotide-binding</keyword>
<dbReference type="InterPro" id="IPR017871">
    <property type="entry name" value="ABC_transporter-like_CS"/>
</dbReference>
<evidence type="ECO:0000256" key="5">
    <source>
        <dbReference type="ARBA" id="ARBA00063934"/>
    </source>
</evidence>